<dbReference type="InterPro" id="IPR029044">
    <property type="entry name" value="Nucleotide-diphossugar_trans"/>
</dbReference>
<feature type="transmembrane region" description="Helical" evidence="4">
    <location>
        <begin position="6"/>
        <end position="30"/>
    </location>
</feature>
<comment type="caution">
    <text evidence="6">The sequence shown here is derived from an EMBL/GenBank/DDBJ whole genome shotgun (WGS) entry which is preliminary data.</text>
</comment>
<keyword evidence="2" id="KW-0328">Glycosyltransferase</keyword>
<evidence type="ECO:0000256" key="1">
    <source>
        <dbReference type="ARBA" id="ARBA00006739"/>
    </source>
</evidence>
<feature type="transmembrane region" description="Helical" evidence="4">
    <location>
        <begin position="394"/>
        <end position="417"/>
    </location>
</feature>
<dbReference type="CDD" id="cd06439">
    <property type="entry name" value="CESA_like_1"/>
    <property type="match status" value="1"/>
</dbReference>
<keyword evidence="3 6" id="KW-0808">Transferase</keyword>
<dbReference type="AlphaFoldDB" id="A0A918K5T2"/>
<feature type="transmembrane region" description="Helical" evidence="4">
    <location>
        <begin position="321"/>
        <end position="342"/>
    </location>
</feature>
<organism evidence="6 7">
    <name type="scientific">Saccharospirillum salsuginis</name>
    <dbReference type="NCBI Taxonomy" id="418750"/>
    <lineage>
        <taxon>Bacteria</taxon>
        <taxon>Pseudomonadati</taxon>
        <taxon>Pseudomonadota</taxon>
        <taxon>Gammaproteobacteria</taxon>
        <taxon>Oceanospirillales</taxon>
        <taxon>Saccharospirillaceae</taxon>
        <taxon>Saccharospirillum</taxon>
    </lineage>
</organism>
<reference evidence="6" key="2">
    <citation type="submission" date="2020-09" db="EMBL/GenBank/DDBJ databases">
        <authorList>
            <person name="Sun Q."/>
            <person name="Kim S."/>
        </authorList>
    </citation>
    <scope>NUCLEOTIDE SEQUENCE</scope>
    <source>
        <strain evidence="6">KCTC 22169</strain>
    </source>
</reference>
<comment type="similarity">
    <text evidence="1">Belongs to the glycosyltransferase 2 family.</text>
</comment>
<feature type="transmembrane region" description="Helical" evidence="4">
    <location>
        <begin position="354"/>
        <end position="374"/>
    </location>
</feature>
<proteinExistence type="inferred from homology"/>
<dbReference type="Gene3D" id="3.90.550.10">
    <property type="entry name" value="Spore Coat Polysaccharide Biosynthesis Protein SpsA, Chain A"/>
    <property type="match status" value="1"/>
</dbReference>
<evidence type="ECO:0000256" key="3">
    <source>
        <dbReference type="ARBA" id="ARBA00022679"/>
    </source>
</evidence>
<dbReference type="PANTHER" id="PTHR43630:SF1">
    <property type="entry name" value="POLY-BETA-1,6-N-ACETYL-D-GLUCOSAMINE SYNTHASE"/>
    <property type="match status" value="1"/>
</dbReference>
<gene>
    <name evidence="6" type="ORF">GCM10007392_16120</name>
</gene>
<evidence type="ECO:0000259" key="5">
    <source>
        <dbReference type="Pfam" id="PF00535"/>
    </source>
</evidence>
<sequence length="418" mass="46958">MTNVLILLTLLCFIVPVYVYFGYPALLWMLNRLGFRKPIHLDDSWPTVTLIISCYNEHRVIREKLDNALSLDYPRDNFKLCVVSDASDDGTDEIVQEYIDRGVTLIRQEKRLGKTMGLNHALENIDSEVVVFSDANALYETGAIKNLIRNFADPSVGYVVGAALYTDSKESASGKNEDLYWRYELAIKNWESELHSVVGGDGAIYAIRRSLWQPLQVQDINDFVNPMQIIAAGYRGVFEPQARCYEETAGSFAREAARKERIVNRSFRGLLRVKSVMNPFSSGFFAFEVISHKLLRWLIPFFLLGALIGCAWLSILGVLLFQVPLTGAIILIALASIGAMLANRGVSHFLFSTPYYFVLINFYSMRGIIAALRGQTQVTWNTARPGDTINESKVVKPFSLLLGSTGLLIVSLIWPYLA</sequence>
<keyword evidence="4" id="KW-0472">Membrane</keyword>
<name>A0A918K5T2_9GAMM</name>
<feature type="transmembrane region" description="Helical" evidence="4">
    <location>
        <begin position="294"/>
        <end position="315"/>
    </location>
</feature>
<dbReference type="InterPro" id="IPR001173">
    <property type="entry name" value="Glyco_trans_2-like"/>
</dbReference>
<reference evidence="6" key="1">
    <citation type="journal article" date="2014" name="Int. J. Syst. Evol. Microbiol.">
        <title>Complete genome sequence of Corynebacterium casei LMG S-19264T (=DSM 44701T), isolated from a smear-ripened cheese.</title>
        <authorList>
            <consortium name="US DOE Joint Genome Institute (JGI-PGF)"/>
            <person name="Walter F."/>
            <person name="Albersmeier A."/>
            <person name="Kalinowski J."/>
            <person name="Ruckert C."/>
        </authorList>
    </citation>
    <scope>NUCLEOTIDE SEQUENCE</scope>
    <source>
        <strain evidence="6">KCTC 22169</strain>
    </source>
</reference>
<dbReference type="RefSeq" id="WP_189608023.1">
    <property type="nucleotide sequence ID" value="NZ_BMXR01000003.1"/>
</dbReference>
<evidence type="ECO:0000256" key="4">
    <source>
        <dbReference type="SAM" id="Phobius"/>
    </source>
</evidence>
<feature type="domain" description="Glycosyltransferase 2-like" evidence="5">
    <location>
        <begin position="50"/>
        <end position="204"/>
    </location>
</feature>
<dbReference type="EMBL" id="BMXR01000003">
    <property type="protein sequence ID" value="GGX49565.1"/>
    <property type="molecule type" value="Genomic_DNA"/>
</dbReference>
<keyword evidence="4" id="KW-0812">Transmembrane</keyword>
<keyword evidence="4" id="KW-1133">Transmembrane helix</keyword>
<dbReference type="SUPFAM" id="SSF53448">
    <property type="entry name" value="Nucleotide-diphospho-sugar transferases"/>
    <property type="match status" value="1"/>
</dbReference>
<dbReference type="PANTHER" id="PTHR43630">
    <property type="entry name" value="POLY-BETA-1,6-N-ACETYL-D-GLUCOSAMINE SYNTHASE"/>
    <property type="match status" value="1"/>
</dbReference>
<dbReference type="Proteomes" id="UP000626148">
    <property type="component" value="Unassembled WGS sequence"/>
</dbReference>
<protein>
    <submittedName>
        <fullName evidence="6">Glycosyl transferase</fullName>
    </submittedName>
</protein>
<evidence type="ECO:0000313" key="7">
    <source>
        <dbReference type="Proteomes" id="UP000626148"/>
    </source>
</evidence>
<accession>A0A918K5T2</accession>
<evidence type="ECO:0000313" key="6">
    <source>
        <dbReference type="EMBL" id="GGX49565.1"/>
    </source>
</evidence>
<keyword evidence="7" id="KW-1185">Reference proteome</keyword>
<dbReference type="Pfam" id="PF00535">
    <property type="entry name" value="Glycos_transf_2"/>
    <property type="match status" value="1"/>
</dbReference>
<evidence type="ECO:0000256" key="2">
    <source>
        <dbReference type="ARBA" id="ARBA00022676"/>
    </source>
</evidence>
<dbReference type="GO" id="GO:0016757">
    <property type="term" value="F:glycosyltransferase activity"/>
    <property type="evidence" value="ECO:0007669"/>
    <property type="project" value="UniProtKB-KW"/>
</dbReference>